<protein>
    <submittedName>
        <fullName evidence="7">ABC-type multidrug transport system permease component</fullName>
    </submittedName>
</protein>
<feature type="transmembrane region" description="Helical" evidence="5">
    <location>
        <begin position="257"/>
        <end position="278"/>
    </location>
</feature>
<keyword evidence="3 5" id="KW-1133">Transmembrane helix</keyword>
<feature type="transmembrane region" description="Helical" evidence="5">
    <location>
        <begin position="209"/>
        <end position="236"/>
    </location>
</feature>
<reference evidence="7 8" key="1">
    <citation type="submission" date="2014-03" db="EMBL/GenBank/DDBJ databases">
        <title>Genomics of Bifidobacteria.</title>
        <authorList>
            <person name="Ventura M."/>
            <person name="Milani C."/>
            <person name="Lugli G.A."/>
        </authorList>
    </citation>
    <scope>NUCLEOTIDE SEQUENCE [LARGE SCALE GENOMIC DNA]</scope>
    <source>
        <strain evidence="7 8">LMG 11341</strain>
    </source>
</reference>
<dbReference type="EMBL" id="JGZC01000006">
    <property type="protein sequence ID" value="KFI70303.1"/>
    <property type="molecule type" value="Genomic_DNA"/>
</dbReference>
<dbReference type="STRING" id="78345.BMERY_0788"/>
<accession>A0A087BH03</accession>
<evidence type="ECO:0000256" key="2">
    <source>
        <dbReference type="ARBA" id="ARBA00022692"/>
    </source>
</evidence>
<evidence type="ECO:0000313" key="8">
    <source>
        <dbReference type="Proteomes" id="UP000029060"/>
    </source>
</evidence>
<dbReference type="GO" id="GO:0140359">
    <property type="term" value="F:ABC-type transporter activity"/>
    <property type="evidence" value="ECO:0007669"/>
    <property type="project" value="InterPro"/>
</dbReference>
<evidence type="ECO:0000256" key="5">
    <source>
        <dbReference type="SAM" id="Phobius"/>
    </source>
</evidence>
<dbReference type="AlphaFoldDB" id="A0A087BH03"/>
<feature type="domain" description="ABC-2 type transporter transmembrane" evidence="6">
    <location>
        <begin position="16"/>
        <end position="401"/>
    </location>
</feature>
<dbReference type="GO" id="GO:0016020">
    <property type="term" value="C:membrane"/>
    <property type="evidence" value="ECO:0007669"/>
    <property type="project" value="UniProtKB-SubCell"/>
</dbReference>
<dbReference type="RefSeq" id="WP_033523507.1">
    <property type="nucleotide sequence ID" value="NZ_CADAXU010000008.1"/>
</dbReference>
<dbReference type="Proteomes" id="UP000029060">
    <property type="component" value="Unassembled WGS sequence"/>
</dbReference>
<comment type="caution">
    <text evidence="7">The sequence shown here is derived from an EMBL/GenBank/DDBJ whole genome shotgun (WGS) entry which is preliminary data.</text>
</comment>
<keyword evidence="8" id="KW-1185">Reference proteome</keyword>
<proteinExistence type="predicted"/>
<keyword evidence="2 5" id="KW-0812">Transmembrane</keyword>
<gene>
    <name evidence="7" type="ORF">BMERY_0788</name>
</gene>
<dbReference type="InterPro" id="IPR013525">
    <property type="entry name" value="ABC2_TM"/>
</dbReference>
<name>A0A087BH03_9BIFI</name>
<sequence length="411" mass="44253">MWNSFLICLKTNIRAKAALFWLFAFPLILATLFNAMFGHIAESYELGSLNVAVVKDDAWSKAAGAHLFVDGIAGLTDGNGGDGENGGGKGLITTRDAASANEAVKLMRKGTVDGTINATADGKLHLSISKRTAGKADPSMGTSSTQITLTVLRNLIARYNATDTTIRRILATNPQSLTDPSTLSELGAYDDYTRETTLTHFKPDATARYFYALFGMVSLMAMSFAINSITATQANLSALGVRQSISPLPKWKQVASVFLVSWICSFASLFVLLLYIRYVCHIGMGGREAMAVLGIAVAAFMSSGLGLFLGAIPKLDAGTKTGISIALSCFLSLFAGLYGVFAMDLSDFIDRNMPVLSVLNPAKQVTNLFYDLMYFDSYRPFFQAVGILTAFGAASLAIAALLLRRQRYDYL</sequence>
<dbReference type="Pfam" id="PF12698">
    <property type="entry name" value="ABC2_membrane_3"/>
    <property type="match status" value="1"/>
</dbReference>
<evidence type="ECO:0000259" key="6">
    <source>
        <dbReference type="Pfam" id="PF12698"/>
    </source>
</evidence>
<comment type="subcellular location">
    <subcellularLocation>
        <location evidence="1">Membrane</location>
        <topology evidence="1">Multi-pass membrane protein</topology>
    </subcellularLocation>
</comment>
<evidence type="ECO:0000256" key="1">
    <source>
        <dbReference type="ARBA" id="ARBA00004141"/>
    </source>
</evidence>
<dbReference type="OrthoDB" id="3240057at2"/>
<keyword evidence="4 5" id="KW-0472">Membrane</keyword>
<organism evidence="7 8">
    <name type="scientific">Bifidobacterium merycicum</name>
    <dbReference type="NCBI Taxonomy" id="78345"/>
    <lineage>
        <taxon>Bacteria</taxon>
        <taxon>Bacillati</taxon>
        <taxon>Actinomycetota</taxon>
        <taxon>Actinomycetes</taxon>
        <taxon>Bifidobacteriales</taxon>
        <taxon>Bifidobacteriaceae</taxon>
        <taxon>Bifidobacterium</taxon>
    </lineage>
</organism>
<dbReference type="eggNOG" id="COG0842">
    <property type="taxonomic scope" value="Bacteria"/>
</dbReference>
<evidence type="ECO:0000256" key="4">
    <source>
        <dbReference type="ARBA" id="ARBA00023136"/>
    </source>
</evidence>
<feature type="transmembrane region" description="Helical" evidence="5">
    <location>
        <begin position="290"/>
        <end position="311"/>
    </location>
</feature>
<feature type="transmembrane region" description="Helical" evidence="5">
    <location>
        <begin position="323"/>
        <end position="343"/>
    </location>
</feature>
<feature type="transmembrane region" description="Helical" evidence="5">
    <location>
        <begin position="381"/>
        <end position="403"/>
    </location>
</feature>
<evidence type="ECO:0000313" key="7">
    <source>
        <dbReference type="EMBL" id="KFI70303.1"/>
    </source>
</evidence>
<evidence type="ECO:0000256" key="3">
    <source>
        <dbReference type="ARBA" id="ARBA00022989"/>
    </source>
</evidence>